<dbReference type="Gene3D" id="1.10.20.10">
    <property type="entry name" value="Histone, subunit A"/>
    <property type="match status" value="1"/>
</dbReference>
<keyword evidence="4" id="KW-0804">Transcription</keyword>
<evidence type="ECO:0000256" key="6">
    <source>
        <dbReference type="SAM" id="MobiDB-lite"/>
    </source>
</evidence>
<feature type="domain" description="TATA box binding protein associated factor (TAF) histone-like fold" evidence="7">
    <location>
        <begin position="38"/>
        <end position="102"/>
    </location>
</feature>
<dbReference type="InterPro" id="IPR004823">
    <property type="entry name" value="TAF_TATA-bd_Histone-like_dom"/>
</dbReference>
<keyword evidence="9" id="KW-1185">Reference proteome</keyword>
<gene>
    <name evidence="8" type="ORF">HCN44_000190</name>
</gene>
<dbReference type="SUPFAM" id="SSF47113">
    <property type="entry name" value="Histone-fold"/>
    <property type="match status" value="1"/>
</dbReference>
<organism evidence="8 9">
    <name type="scientific">Aphidius gifuensis</name>
    <name type="common">Parasitoid wasp</name>
    <dbReference type="NCBI Taxonomy" id="684658"/>
    <lineage>
        <taxon>Eukaryota</taxon>
        <taxon>Metazoa</taxon>
        <taxon>Ecdysozoa</taxon>
        <taxon>Arthropoda</taxon>
        <taxon>Hexapoda</taxon>
        <taxon>Insecta</taxon>
        <taxon>Pterygota</taxon>
        <taxon>Neoptera</taxon>
        <taxon>Endopterygota</taxon>
        <taxon>Hymenoptera</taxon>
        <taxon>Apocrita</taxon>
        <taxon>Ichneumonoidea</taxon>
        <taxon>Braconidae</taxon>
        <taxon>Aphidiinae</taxon>
        <taxon>Aphidius</taxon>
    </lineage>
</organism>
<evidence type="ECO:0000313" key="8">
    <source>
        <dbReference type="EMBL" id="KAF7990385.1"/>
    </source>
</evidence>
<dbReference type="GO" id="GO:0000124">
    <property type="term" value="C:SAGA complex"/>
    <property type="evidence" value="ECO:0007669"/>
    <property type="project" value="InterPro"/>
</dbReference>
<dbReference type="Proteomes" id="UP000639338">
    <property type="component" value="Unassembled WGS sequence"/>
</dbReference>
<accession>A0A834XRG8</accession>
<dbReference type="GO" id="GO:0051123">
    <property type="term" value="P:RNA polymerase II preinitiation complex assembly"/>
    <property type="evidence" value="ECO:0007669"/>
    <property type="project" value="TreeGrafter"/>
</dbReference>
<dbReference type="InterPro" id="IPR009072">
    <property type="entry name" value="Histone-fold"/>
</dbReference>
<evidence type="ECO:0000256" key="4">
    <source>
        <dbReference type="ARBA" id="ARBA00023163"/>
    </source>
</evidence>
<name>A0A834XRG8_APHGI</name>
<dbReference type="PANTHER" id="PTHR10221:SF22">
    <property type="entry name" value="TAF6-LIKE RNA POLYMERASE II P300_CBP-ASSOCIATED FACTOR-ASSOCIATED FACTOR 65 KDA SUBUNIT 6L"/>
    <property type="match status" value="1"/>
</dbReference>
<evidence type="ECO:0000256" key="5">
    <source>
        <dbReference type="ARBA" id="ARBA00023242"/>
    </source>
</evidence>
<dbReference type="GO" id="GO:0005669">
    <property type="term" value="C:transcription factor TFIID complex"/>
    <property type="evidence" value="ECO:0007669"/>
    <property type="project" value="InterPro"/>
</dbReference>
<evidence type="ECO:0000256" key="3">
    <source>
        <dbReference type="ARBA" id="ARBA00023015"/>
    </source>
</evidence>
<dbReference type="SMART" id="SM00803">
    <property type="entry name" value="TAF"/>
    <property type="match status" value="1"/>
</dbReference>
<evidence type="ECO:0000256" key="1">
    <source>
        <dbReference type="ARBA" id="ARBA00004123"/>
    </source>
</evidence>
<keyword evidence="3" id="KW-0805">Transcription regulation</keyword>
<reference evidence="8 9" key="1">
    <citation type="submission" date="2020-08" db="EMBL/GenBank/DDBJ databases">
        <title>Aphidius gifuensis genome sequencing and assembly.</title>
        <authorList>
            <person name="Du Z."/>
        </authorList>
    </citation>
    <scope>NUCLEOTIDE SEQUENCE [LARGE SCALE GENOMIC DNA]</scope>
    <source>
        <strain evidence="8">YNYX2018</strain>
        <tissue evidence="8">Adults</tissue>
    </source>
</reference>
<keyword evidence="5" id="KW-0539">Nucleus</keyword>
<evidence type="ECO:0000259" key="7">
    <source>
        <dbReference type="SMART" id="SM00803"/>
    </source>
</evidence>
<sequence length="512" mass="57606">MKEIVTNQHVNVTNNFSNNNGNPSTNNVTNGNNQRKYAVISKEWVSTIGEELGMDRLPDSLLKRLAEDASYRLREVLHKCTTRLKHSKRKRLTSNDVNAVLTNLCDVDPIFGLSNQMPAYHNEAKVFVPHENSIDLALRSTSTLNITQCGAPFIQETEICNTKLNETRQNYAKKALKTLFNGSQKTFQVLLNDCATNAQLGGEGVIDTLLSIARSTVISNNAQYTRVTTRTCQLIISIASNSEAVYPYHLNSAQKLTELLLEILLGHSFINPNVEALFKTCALKLMLRWPSVADKFVPMLEGVFDETIKSENSNNDKRKLRAIELLAEVQPLLFYQKKPDSLLSFNNILNNAQQGTKLWQQIANSVCALVKSKRHTIDFGLLIDHFGDSILPYLTVDDDYDSKKNSKPIVLPIIVRSKIKYASITSNGNRERQVGFPDSSLRGPRREIRFAFAGGRPVAQNNLRRVSLRASYQILRSDMRATTALIASKRLLILRDKKKNFNGLYNLAHVNL</sequence>
<dbReference type="GO" id="GO:0003713">
    <property type="term" value="F:transcription coactivator activity"/>
    <property type="evidence" value="ECO:0007669"/>
    <property type="project" value="TreeGrafter"/>
</dbReference>
<dbReference type="CDD" id="cd22932">
    <property type="entry name" value="HFD_TAF6L"/>
    <property type="match status" value="1"/>
</dbReference>
<dbReference type="EMBL" id="JACMRX010000004">
    <property type="protein sequence ID" value="KAF7990385.1"/>
    <property type="molecule type" value="Genomic_DNA"/>
</dbReference>
<dbReference type="GO" id="GO:0016251">
    <property type="term" value="F:RNA polymerase II general transcription initiation factor activity"/>
    <property type="evidence" value="ECO:0007669"/>
    <property type="project" value="InterPro"/>
</dbReference>
<evidence type="ECO:0000256" key="2">
    <source>
        <dbReference type="ARBA" id="ARBA00007688"/>
    </source>
</evidence>
<comment type="similarity">
    <text evidence="2">Belongs to the TAF6 family.</text>
</comment>
<dbReference type="PANTHER" id="PTHR10221">
    <property type="entry name" value="TRANSCRIPTION INITIATION FACTOR TFIID SUBUNIT 6"/>
    <property type="match status" value="1"/>
</dbReference>
<comment type="caution">
    <text evidence="8">The sequence shown here is derived from an EMBL/GenBank/DDBJ whole genome shotgun (WGS) entry which is preliminary data.</text>
</comment>
<evidence type="ECO:0000313" key="9">
    <source>
        <dbReference type="Proteomes" id="UP000639338"/>
    </source>
</evidence>
<dbReference type="OrthoDB" id="6621890at2759"/>
<proteinExistence type="inferred from homology"/>
<dbReference type="InterPro" id="IPR037796">
    <property type="entry name" value="TAF6"/>
</dbReference>
<dbReference type="Pfam" id="PF02969">
    <property type="entry name" value="TAF"/>
    <property type="match status" value="1"/>
</dbReference>
<protein>
    <recommendedName>
        <fullName evidence="7">TATA box binding protein associated factor (TAF) histone-like fold domain-containing protein</fullName>
    </recommendedName>
</protein>
<comment type="subcellular location">
    <subcellularLocation>
        <location evidence="1">Nucleus</location>
    </subcellularLocation>
</comment>
<feature type="region of interest" description="Disordered" evidence="6">
    <location>
        <begin position="12"/>
        <end position="32"/>
    </location>
</feature>
<dbReference type="GO" id="GO:0046982">
    <property type="term" value="F:protein heterodimerization activity"/>
    <property type="evidence" value="ECO:0007669"/>
    <property type="project" value="InterPro"/>
</dbReference>
<dbReference type="AlphaFoldDB" id="A0A834XRG8"/>
<dbReference type="GO" id="GO:0046695">
    <property type="term" value="C:SLIK (SAGA-like) complex"/>
    <property type="evidence" value="ECO:0007669"/>
    <property type="project" value="InterPro"/>
</dbReference>